<dbReference type="GO" id="GO:0005509">
    <property type="term" value="F:calcium ion binding"/>
    <property type="evidence" value="ECO:0007669"/>
    <property type="project" value="InterPro"/>
</dbReference>
<dbReference type="STRING" id="391625.PPSIR1_40225"/>
<feature type="compositionally biased region" description="Acidic residues" evidence="3">
    <location>
        <begin position="1318"/>
        <end position="1336"/>
    </location>
</feature>
<dbReference type="PANTHER" id="PTHR10199:SF100">
    <property type="entry name" value="THROMBOSPONDIN, ISOFORM A"/>
    <property type="match status" value="1"/>
</dbReference>
<evidence type="ECO:0000256" key="3">
    <source>
        <dbReference type="SAM" id="MobiDB-lite"/>
    </source>
</evidence>
<proteinExistence type="predicted"/>
<evidence type="ECO:0000256" key="1">
    <source>
        <dbReference type="ARBA" id="ARBA00022729"/>
    </source>
</evidence>
<reference evidence="4 5" key="1">
    <citation type="submission" date="2007-06" db="EMBL/GenBank/DDBJ databases">
        <authorList>
            <person name="Shimkets L."/>
            <person name="Ferriera S."/>
            <person name="Johnson J."/>
            <person name="Kravitz S."/>
            <person name="Beeson K."/>
            <person name="Sutton G."/>
            <person name="Rogers Y.-H."/>
            <person name="Friedman R."/>
            <person name="Frazier M."/>
            <person name="Venter J.C."/>
        </authorList>
    </citation>
    <scope>NUCLEOTIDE SEQUENCE [LARGE SCALE GENOMIC DNA]</scope>
    <source>
        <strain evidence="4 5">SIR-1</strain>
    </source>
</reference>
<keyword evidence="5" id="KW-1185">Reference proteome</keyword>
<feature type="region of interest" description="Disordered" evidence="3">
    <location>
        <begin position="1223"/>
        <end position="1245"/>
    </location>
</feature>
<evidence type="ECO:0000313" key="5">
    <source>
        <dbReference type="Proteomes" id="UP000005801"/>
    </source>
</evidence>
<name>A6FYH5_9BACT</name>
<accession>A6FYH5</accession>
<comment type="caution">
    <text evidence="4">The sequence shown here is derived from an EMBL/GenBank/DDBJ whole genome shotgun (WGS) entry which is preliminary data.</text>
</comment>
<dbReference type="InterPro" id="IPR028974">
    <property type="entry name" value="TSP_type-3_rpt"/>
</dbReference>
<dbReference type="EMBL" id="ABCS01000004">
    <property type="protein sequence ID" value="EDM81247.1"/>
    <property type="molecule type" value="Genomic_DNA"/>
</dbReference>
<gene>
    <name evidence="4" type="ORF">PPSIR1_40225</name>
</gene>
<dbReference type="InterPro" id="IPR003367">
    <property type="entry name" value="Thrombospondin_3-like_rpt"/>
</dbReference>
<protein>
    <submittedName>
        <fullName evidence="4">Uncharacterized protein</fullName>
    </submittedName>
</protein>
<keyword evidence="2" id="KW-0106">Calcium</keyword>
<evidence type="ECO:0000256" key="2">
    <source>
        <dbReference type="ARBA" id="ARBA00022837"/>
    </source>
</evidence>
<sequence>MIVSAVPLTGCLSDSDCGVCDPNKLVLESITAVNYENRKVHRLTPDVSEGQYFIDSITDCLETEEALANPRGEDEYCKLSPLITGSGLEFVFNNLLEATSVELVRRDPSNPQLFEVYDWKSRIAAIEGPITRFNGDYVEQPGEDPDTVARAINLSCVENLRAMGQDFDHEVLDDDPLICEGFYTASDGRRLPLRMQESGETKSYAGETDWRVASCSAPSEGPDTCCSACDYELSVNVAKYGATASGGRRDPFAADANAQPIACDPTGDVYTECADFVASVDREFETNRYLYEWLGETREWRLPLSDKLRETHPALRPAGAEPVGAPCQTDADCDEALGGDAGAACIGTDPEGQLCAAETEGCADAHCKAEWFATCSSQADTTGGAFCVDRRFRERGAGGCYVATEEFQSCETDGTCTTWEAGRRLAYCDSGEFPNGVLAASECCQANLGAAEDGGACDPLFQPNLRPVQRFDRDQTLPAETRSCFCGDPSQQPDYCARQIEQFCTAPWGSLERHDGASNEDAYVTRFVTKVGGVVYDPALKGVLFLPGDLGNQPRSAVESCAEVTTTPSDMIGGRNPQDGWRMHDNAFFETYENFDRGMCSGSKYTVRFSSEGQFIRDKVGNVLSTDELSYAFETPEFHVVPDTGYPTDNLRIGACSDFGIRLSNKYDLSPNNTKKIELVQLSRVADPNATDEFGESCSTSNEPECWAEDFVVAGGPRCTLDKDEVVADQLGAGDDLSAVPPCLIVDVSGQNEGRLGVFLDNVNFLKQLFHFDEDDPSKNVDSWGRDVTGRYRLRVPGLEGVERFADLDLDDPEDRAAYDAAFHDVCGMPLITTGGQGYEDFYYDFTIDEPKCKEDPDGDGVELSCDNARQHTNPFQFDEDLDGYGDIVDKCQLTPGTTNTADSDRDGIGNDCDRCQSTADSYNIDGLAMDPAFMVRNIPDQTDTDRDGIGDVCDNCIWTPNCSVFGEDNPHTVGTPVPADSSVCQADENANMIGEACEDPDTNLGLQINAWAAGPIGFGNDDDFDQDGLSNVDDACPRQPVAPGEPISCASDTDCPTYSTCEDTGYCDHVDSDDDEVGDICDTCPAKSNPLQIVEGGAQEDDKDGDFIGADCEAGDTCRGARDPRPYAFMEVSVNGLCCTTQWPGDGAYGEQRPDGSWECEGPCDPDGFPIKADCEDEADLAFDVPDGIKCRSIPAPVLSVPGMVNLPEGCQEALDAAGLCDPGKDPNCPDDPDSTASNRRLRLDDVPDPDQLWDKMCWLPQWDQDFDGLGDTCDLCPFAFDPFNETFTSEATGVVIDNVGKYCAGEYSPDALCADQADDEAETETGTEGDTTEG</sequence>
<dbReference type="RefSeq" id="WP_006969524.1">
    <property type="nucleotide sequence ID" value="NZ_ABCS01000004.1"/>
</dbReference>
<feature type="region of interest" description="Disordered" evidence="3">
    <location>
        <begin position="1316"/>
        <end position="1336"/>
    </location>
</feature>
<dbReference type="Proteomes" id="UP000005801">
    <property type="component" value="Unassembled WGS sequence"/>
</dbReference>
<evidence type="ECO:0000313" key="4">
    <source>
        <dbReference type="EMBL" id="EDM81247.1"/>
    </source>
</evidence>
<dbReference type="PANTHER" id="PTHR10199">
    <property type="entry name" value="THROMBOSPONDIN"/>
    <property type="match status" value="1"/>
</dbReference>
<dbReference type="Gene3D" id="4.10.1080.10">
    <property type="entry name" value="TSP type-3 repeat"/>
    <property type="match status" value="1"/>
</dbReference>
<dbReference type="Pfam" id="PF02412">
    <property type="entry name" value="TSP_3"/>
    <property type="match status" value="1"/>
</dbReference>
<keyword evidence="1" id="KW-0732">Signal</keyword>
<dbReference type="GO" id="GO:0007155">
    <property type="term" value="P:cell adhesion"/>
    <property type="evidence" value="ECO:0007669"/>
    <property type="project" value="InterPro"/>
</dbReference>
<organism evidence="4 5">
    <name type="scientific">Plesiocystis pacifica SIR-1</name>
    <dbReference type="NCBI Taxonomy" id="391625"/>
    <lineage>
        <taxon>Bacteria</taxon>
        <taxon>Pseudomonadati</taxon>
        <taxon>Myxococcota</taxon>
        <taxon>Polyangia</taxon>
        <taxon>Nannocystales</taxon>
        <taxon>Nannocystaceae</taxon>
        <taxon>Plesiocystis</taxon>
    </lineage>
</organism>